<name>A0ABT8TRA9_9ACTN</name>
<evidence type="ECO:0000313" key="3">
    <source>
        <dbReference type="Proteomes" id="UP001168363"/>
    </source>
</evidence>
<dbReference type="RefSeq" id="WP_302708553.1">
    <property type="nucleotide sequence ID" value="NZ_JAULSC010000011.1"/>
</dbReference>
<feature type="domain" description="UspA" evidence="1">
    <location>
        <begin position="23"/>
        <end position="154"/>
    </location>
</feature>
<dbReference type="CDD" id="cd00293">
    <property type="entry name" value="USP-like"/>
    <property type="match status" value="1"/>
</dbReference>
<dbReference type="Gene3D" id="3.40.50.12370">
    <property type="match status" value="1"/>
</dbReference>
<organism evidence="2 3">
    <name type="scientific">Nocardioides cremeus</name>
    <dbReference type="NCBI Taxonomy" id="3058044"/>
    <lineage>
        <taxon>Bacteria</taxon>
        <taxon>Bacillati</taxon>
        <taxon>Actinomycetota</taxon>
        <taxon>Actinomycetes</taxon>
        <taxon>Propionibacteriales</taxon>
        <taxon>Nocardioidaceae</taxon>
        <taxon>Nocardioides</taxon>
    </lineage>
</organism>
<dbReference type="EMBL" id="JAULSC010000011">
    <property type="protein sequence ID" value="MDO3396501.1"/>
    <property type="molecule type" value="Genomic_DNA"/>
</dbReference>
<evidence type="ECO:0000259" key="1">
    <source>
        <dbReference type="Pfam" id="PF00582"/>
    </source>
</evidence>
<gene>
    <name evidence="2" type="ORF">QWJ41_12280</name>
</gene>
<keyword evidence="3" id="KW-1185">Reference proteome</keyword>
<dbReference type="SUPFAM" id="SSF52402">
    <property type="entry name" value="Adenine nucleotide alpha hydrolases-like"/>
    <property type="match status" value="1"/>
</dbReference>
<dbReference type="Proteomes" id="UP001168363">
    <property type="component" value="Unassembled WGS sequence"/>
</dbReference>
<sequence length="261" mass="26789">MDPEDLTDTQDAADRTGPRLGVVAAVGSWPRDVAVVERAVQEADRRGGPLTLLHVDQERCAMTGADEEYVGRHVAAEHEVLAAAAEHARALRPRPPVQTALYVGSVTDGILRTAHAAAVVVLGAEGASPAVRAVRGGVTAAVVARATCLVEVVPAGERLPGPDAPPVARVVAASTAAGQRSVLADVATAQAAVWDVPVEEVTLPGRPGTELPGLDEHDLVVVLRGTHAPLWGRPDARLRGLLDHAPCSVLVAPAAGPTPGP</sequence>
<protein>
    <submittedName>
        <fullName evidence="2">Universal stress protein</fullName>
    </submittedName>
</protein>
<accession>A0ABT8TRA9</accession>
<comment type="caution">
    <text evidence="2">The sequence shown here is derived from an EMBL/GenBank/DDBJ whole genome shotgun (WGS) entry which is preliminary data.</text>
</comment>
<dbReference type="InterPro" id="IPR006016">
    <property type="entry name" value="UspA"/>
</dbReference>
<proteinExistence type="predicted"/>
<dbReference type="Pfam" id="PF00582">
    <property type="entry name" value="Usp"/>
    <property type="match status" value="1"/>
</dbReference>
<reference evidence="2" key="1">
    <citation type="submission" date="2023-06" db="EMBL/GenBank/DDBJ databases">
        <title>Genome sequence of Nocardioides sp. SOB44.</title>
        <authorList>
            <person name="Zhang G."/>
        </authorList>
    </citation>
    <scope>NUCLEOTIDE SEQUENCE</scope>
    <source>
        <strain evidence="2">SOB44</strain>
    </source>
</reference>
<evidence type="ECO:0000313" key="2">
    <source>
        <dbReference type="EMBL" id="MDO3396501.1"/>
    </source>
</evidence>